<dbReference type="AlphaFoldDB" id="A0AAD3TDS7"/>
<comment type="caution">
    <text evidence="2">The sequence shown here is derived from an EMBL/GenBank/DDBJ whole genome shotgun (WGS) entry which is preliminary data.</text>
</comment>
<name>A0AAD3TDS7_NEPGR</name>
<dbReference type="EMBL" id="BSYO01000032">
    <property type="protein sequence ID" value="GMH27079.1"/>
    <property type="molecule type" value="Genomic_DNA"/>
</dbReference>
<protein>
    <submittedName>
        <fullName evidence="2">Uncharacterized protein</fullName>
    </submittedName>
</protein>
<sequence>MNPMPKEPKPVGLLVIERGWFNITGSPTRTKDIHHPTLEATYKAAWHFQHPQNSCDPDPNEDQGSQRDALGIE</sequence>
<dbReference type="Proteomes" id="UP001279734">
    <property type="component" value="Unassembled WGS sequence"/>
</dbReference>
<keyword evidence="3" id="KW-1185">Reference proteome</keyword>
<feature type="region of interest" description="Disordered" evidence="1">
    <location>
        <begin position="49"/>
        <end position="73"/>
    </location>
</feature>
<evidence type="ECO:0000256" key="1">
    <source>
        <dbReference type="SAM" id="MobiDB-lite"/>
    </source>
</evidence>
<accession>A0AAD3TDS7</accession>
<evidence type="ECO:0000313" key="2">
    <source>
        <dbReference type="EMBL" id="GMH27079.1"/>
    </source>
</evidence>
<organism evidence="2 3">
    <name type="scientific">Nepenthes gracilis</name>
    <name type="common">Slender pitcher plant</name>
    <dbReference type="NCBI Taxonomy" id="150966"/>
    <lineage>
        <taxon>Eukaryota</taxon>
        <taxon>Viridiplantae</taxon>
        <taxon>Streptophyta</taxon>
        <taxon>Embryophyta</taxon>
        <taxon>Tracheophyta</taxon>
        <taxon>Spermatophyta</taxon>
        <taxon>Magnoliopsida</taxon>
        <taxon>eudicotyledons</taxon>
        <taxon>Gunneridae</taxon>
        <taxon>Pentapetalae</taxon>
        <taxon>Caryophyllales</taxon>
        <taxon>Nepenthaceae</taxon>
        <taxon>Nepenthes</taxon>
    </lineage>
</organism>
<gene>
    <name evidence="2" type="ORF">Nepgr_028922</name>
</gene>
<evidence type="ECO:0000313" key="3">
    <source>
        <dbReference type="Proteomes" id="UP001279734"/>
    </source>
</evidence>
<proteinExistence type="predicted"/>
<reference evidence="2" key="1">
    <citation type="submission" date="2023-05" db="EMBL/GenBank/DDBJ databases">
        <title>Nepenthes gracilis genome sequencing.</title>
        <authorList>
            <person name="Fukushima K."/>
        </authorList>
    </citation>
    <scope>NUCLEOTIDE SEQUENCE</scope>
    <source>
        <strain evidence="2">SING2019-196</strain>
    </source>
</reference>